<protein>
    <recommendedName>
        <fullName evidence="6">Mif2/CENP-C cupin domain-containing protein</fullName>
    </recommendedName>
</protein>
<dbReference type="GO" id="GO:0019237">
    <property type="term" value="F:centromeric DNA binding"/>
    <property type="evidence" value="ECO:0007669"/>
    <property type="project" value="InterPro"/>
</dbReference>
<feature type="region of interest" description="Disordered" evidence="5">
    <location>
        <begin position="414"/>
        <end position="441"/>
    </location>
</feature>
<dbReference type="Pfam" id="PF11699">
    <property type="entry name" value="CENP-C_C"/>
    <property type="match status" value="1"/>
</dbReference>
<dbReference type="GO" id="GO:0051315">
    <property type="term" value="P:attachment of mitotic spindle microtubules to kinetochore"/>
    <property type="evidence" value="ECO:0007669"/>
    <property type="project" value="TreeGrafter"/>
</dbReference>
<name>A0AAV7VYB9_PLEWA</name>
<evidence type="ECO:0000256" key="3">
    <source>
        <dbReference type="ARBA" id="ARBA00023125"/>
    </source>
</evidence>
<feature type="compositionally biased region" description="Basic and acidic residues" evidence="5">
    <location>
        <begin position="838"/>
        <end position="851"/>
    </location>
</feature>
<feature type="compositionally biased region" description="Polar residues" evidence="5">
    <location>
        <begin position="909"/>
        <end position="921"/>
    </location>
</feature>
<dbReference type="PANTHER" id="PTHR16684">
    <property type="entry name" value="CENTROMERE PROTEIN C"/>
    <property type="match status" value="1"/>
</dbReference>
<feature type="region of interest" description="Disordered" evidence="5">
    <location>
        <begin position="288"/>
        <end position="308"/>
    </location>
</feature>
<evidence type="ECO:0000313" key="7">
    <source>
        <dbReference type="EMBL" id="KAJ1205731.1"/>
    </source>
</evidence>
<keyword evidence="4" id="KW-0539">Nucleus</keyword>
<feature type="region of interest" description="Disordered" evidence="5">
    <location>
        <begin position="352"/>
        <end position="371"/>
    </location>
</feature>
<comment type="subcellular location">
    <subcellularLocation>
        <location evidence="1">Nucleus</location>
    </subcellularLocation>
</comment>
<dbReference type="EMBL" id="JANPWB010000002">
    <property type="protein sequence ID" value="KAJ1205731.1"/>
    <property type="molecule type" value="Genomic_DNA"/>
</dbReference>
<feature type="region of interest" description="Disordered" evidence="5">
    <location>
        <begin position="868"/>
        <end position="1024"/>
    </location>
</feature>
<dbReference type="GO" id="GO:0005634">
    <property type="term" value="C:nucleus"/>
    <property type="evidence" value="ECO:0007669"/>
    <property type="project" value="UniProtKB-SubCell"/>
</dbReference>
<organism evidence="7 8">
    <name type="scientific">Pleurodeles waltl</name>
    <name type="common">Iberian ribbed newt</name>
    <dbReference type="NCBI Taxonomy" id="8319"/>
    <lineage>
        <taxon>Eukaryota</taxon>
        <taxon>Metazoa</taxon>
        <taxon>Chordata</taxon>
        <taxon>Craniata</taxon>
        <taxon>Vertebrata</taxon>
        <taxon>Euteleostomi</taxon>
        <taxon>Amphibia</taxon>
        <taxon>Batrachia</taxon>
        <taxon>Caudata</taxon>
        <taxon>Salamandroidea</taxon>
        <taxon>Salamandridae</taxon>
        <taxon>Pleurodelinae</taxon>
        <taxon>Pleurodeles</taxon>
    </lineage>
</organism>
<feature type="region of interest" description="Disordered" evidence="5">
    <location>
        <begin position="1051"/>
        <end position="1075"/>
    </location>
</feature>
<keyword evidence="3" id="KW-0238">DNA-binding</keyword>
<proteinExistence type="inferred from homology"/>
<dbReference type="InterPro" id="IPR011051">
    <property type="entry name" value="RmlC_Cupin_sf"/>
</dbReference>
<reference evidence="7" key="1">
    <citation type="journal article" date="2022" name="bioRxiv">
        <title>Sequencing and chromosome-scale assembly of the giantPleurodeles waltlgenome.</title>
        <authorList>
            <person name="Brown T."/>
            <person name="Elewa A."/>
            <person name="Iarovenko S."/>
            <person name="Subramanian E."/>
            <person name="Araus A.J."/>
            <person name="Petzold A."/>
            <person name="Susuki M."/>
            <person name="Suzuki K.-i.T."/>
            <person name="Hayashi T."/>
            <person name="Toyoda A."/>
            <person name="Oliveira C."/>
            <person name="Osipova E."/>
            <person name="Leigh N.D."/>
            <person name="Simon A."/>
            <person name="Yun M.H."/>
        </authorList>
    </citation>
    <scope>NUCLEOTIDE SEQUENCE</scope>
    <source>
        <strain evidence="7">20211129_DDA</strain>
        <tissue evidence="7">Liver</tissue>
    </source>
</reference>
<evidence type="ECO:0000256" key="4">
    <source>
        <dbReference type="ARBA" id="ARBA00023242"/>
    </source>
</evidence>
<accession>A0AAV7VYB9</accession>
<feature type="compositionally biased region" description="Polar residues" evidence="5">
    <location>
        <begin position="1249"/>
        <end position="1263"/>
    </location>
</feature>
<feature type="domain" description="Mif2/CENP-C cupin" evidence="6">
    <location>
        <begin position="1811"/>
        <end position="1892"/>
    </location>
</feature>
<evidence type="ECO:0000259" key="6">
    <source>
        <dbReference type="Pfam" id="PF11699"/>
    </source>
</evidence>
<evidence type="ECO:0000313" key="8">
    <source>
        <dbReference type="Proteomes" id="UP001066276"/>
    </source>
</evidence>
<feature type="region of interest" description="Disordered" evidence="5">
    <location>
        <begin position="1168"/>
        <end position="1188"/>
    </location>
</feature>
<dbReference type="InterPro" id="IPR014710">
    <property type="entry name" value="RmlC-like_jellyroll"/>
</dbReference>
<evidence type="ECO:0000256" key="1">
    <source>
        <dbReference type="ARBA" id="ARBA00004123"/>
    </source>
</evidence>
<feature type="region of interest" description="Disordered" evidence="5">
    <location>
        <begin position="1244"/>
        <end position="1263"/>
    </location>
</feature>
<dbReference type="GO" id="GO:0000776">
    <property type="term" value="C:kinetochore"/>
    <property type="evidence" value="ECO:0007669"/>
    <property type="project" value="InterPro"/>
</dbReference>
<dbReference type="InterPro" id="IPR028386">
    <property type="entry name" value="CENP-C/Mif2/cnp3"/>
</dbReference>
<feature type="compositionally biased region" description="Basic and acidic residues" evidence="5">
    <location>
        <begin position="414"/>
        <end position="423"/>
    </location>
</feature>
<feature type="region of interest" description="Disordered" evidence="5">
    <location>
        <begin position="1459"/>
        <end position="1521"/>
    </location>
</feature>
<evidence type="ECO:0000256" key="2">
    <source>
        <dbReference type="ARBA" id="ARBA00010291"/>
    </source>
</evidence>
<evidence type="ECO:0000256" key="5">
    <source>
        <dbReference type="SAM" id="MobiDB-lite"/>
    </source>
</evidence>
<feature type="compositionally biased region" description="Basic and acidic residues" evidence="5">
    <location>
        <begin position="1508"/>
        <end position="1521"/>
    </location>
</feature>
<feature type="compositionally biased region" description="Basic residues" evidence="5">
    <location>
        <begin position="1059"/>
        <end position="1075"/>
    </location>
</feature>
<dbReference type="PANTHER" id="PTHR16684:SF11">
    <property type="entry name" value="CENTROMERE PROTEIN C"/>
    <property type="match status" value="1"/>
</dbReference>
<dbReference type="GO" id="GO:0051455">
    <property type="term" value="P:spindle attachment to meiosis I kinetochore"/>
    <property type="evidence" value="ECO:0007669"/>
    <property type="project" value="TreeGrafter"/>
</dbReference>
<feature type="region of interest" description="Disordered" evidence="5">
    <location>
        <begin position="384"/>
        <end position="403"/>
    </location>
</feature>
<feature type="compositionally biased region" description="Polar residues" evidence="5">
    <location>
        <begin position="424"/>
        <end position="441"/>
    </location>
</feature>
<sequence>MCSALDRFRNEYRTRYCKTESARQNLPARGADGSSRDMFKNLFVDRIEAEISTVDRQPLICSTPISVNSRTAALNQNKQELEASPRLAGFLTIPIRESLGKSSNRNIQAICRPVEADISTVDAQPLICSTPINLGSRTAALNQNKQELVASPEWAGFVKIPKRGSLGKSPDRNIQGVCRPESEQTFSTSCKYDIVPELPGLRTEKGNRFLERDEHNMFESDDEKDVEADKGEAILFETDAQMPDALLEPNNVERPQHKLYACDSSAVVQQLSPTMKLQARKRLSFKDKETPFGSRTPASELTKHSQPEVKIRETSPFIKIPVPSAKSSTIPPSVHNASEKDMGLRLSFKDKETPFGSRTPASDLTKHSQPEVKIRETSPFIKIPVPSAKSSTIPPSVHNPSEKDMGLRISVKDKETPFERKTPQSELTKQNQPEDNIMQTPPVTNIPPPSELFHSIMASIHTALKKDTKLRNHVHMNETQHTLNKRTADKVDMLKNTQDLTDSQETIRGNEKNHGNCQSLNEKCTDRFTSIFYKTMHPENKLSKGTLHSSHLPCPQTTEYNMEEEFEINEASSLIFKSWTREFKNVKPSSKQPITAAAERKKCVDLEQEDTKELDFHAVDAAASNFPLCSSRKKASTKTKQVRALANAKELSSLQQQNKKNIALVKAQRARQIAVQSCVTYDNHSSTVTATNVQLPNMTVSLEANLPTEVEECSNPPVSKNQSLLKKKAVESQVKAKISSAFSKKTKKGFGVGPLQKEQIKTRNIETSTHATDRLTLGRTPMNENNSTHVTLPQNVLADTLPEKMQENTPKECWNEASGQILGRKMLTKNKSVNSLSEIDKNQDPPVKTRDEDELTSNLSLKDRDKFKEKQLSQNQADGDTKNGVLDMEHLPSPLSDDWEKMPVPEPSPSQNVVKLPSSVSKRGRKVKPASTTANPEKDLLTSPAKPKKRVSRKLNRSVSSKKQVNKNQAAGGSQQRELEMKHVMSPLQDNSKESPVLKSQLSQDDKEAPPSLSKRGRTLKPASAWWAVNPDQDLLSYPAKAKRMVSRKFSEHFSKRAASNKKIKGAKISKTKSHQQVKINNVTKIDSPADLDGMDRLVETNTAKGKTNEQLGSMSENTEMQAVSEYRGKKRKVDDVLENNEVKQKPMKIKKSILKVSSKHKCPISEERTERFLEEEEPENPKREEGFALPPKVKSRVSALRKSLLPPMRTQRLSSFKGSLETFGAVYVKTPVANTKTALEIDPDSVTPGLSPTKSPQQTDISQELTVKEIRSKSRMPVCTFSEGNLVSENENEDQLKDVDQIENIDLVLDVAKASLENPKHDTHEKLLKRSCLKENSSEDAENLEEDPRLYTHDKNVTKIHSRGRTLRLGHVLEEDHGSCKYGKPAIGSVQNERCTEFVHNELCSEVAAGLHQKADVKKAKLSCQKEHFLESVNALQEDLEVNTHVKNIKTSYCKEVPEHMERSKPNNNNLNHNNTSSSSSSSDGNVEEGTMRINTQSHSDYSENSSSRKEDSREPEQLTHMSEQFDRILEKKNLGTFDKNINVVTPQKKYFNRFPGTARKRTGLNNASKMAHQGRPSTELTAFELPNSRVLLTPSASVLGGSHCIQSGSGPVPSRTVRMISHKDQPVHFDLCQSDLDSADSEMDTNCTFVIEPAAEKKPKIDLDSTDSETDTNCTFVIEPAAEKKHKIVLPSQTPNLRRSKRVRVPPLDFWRGERVEYKPRPSGGFVVDGIISPDQNVIGHRRVKAITKIPKGSPKQDYVLIPAEIPPTRTQPTTVVDAVDGNEIYLDCVKKQDECVFASAEGFPAVCKSLIQPMFSSGEIILSPLQEKGFSFVHFGCLVFYVINGEIIATVHCSQYHLKTGDYFFVPPGNMYNIKNLSEESNSSILFVHIKEQKHTEAKDNG</sequence>
<feature type="region of interest" description="Disordered" evidence="5">
    <location>
        <begin position="833"/>
        <end position="855"/>
    </location>
</feature>
<keyword evidence="8" id="KW-1185">Reference proteome</keyword>
<feature type="compositionally biased region" description="Polar residues" evidence="5">
    <location>
        <begin position="957"/>
        <end position="976"/>
    </location>
</feature>
<comment type="similarity">
    <text evidence="2">Belongs to the CENP-C/MIF2 family.</text>
</comment>
<dbReference type="InterPro" id="IPR025974">
    <property type="entry name" value="Mif2/CENP-C_cupin"/>
</dbReference>
<gene>
    <name evidence="7" type="ORF">NDU88_001158</name>
</gene>
<dbReference type="Gene3D" id="2.60.120.10">
    <property type="entry name" value="Jelly Rolls"/>
    <property type="match status" value="1"/>
</dbReference>
<comment type="caution">
    <text evidence="7">The sequence shown here is derived from an EMBL/GenBank/DDBJ whole genome shotgun (WGS) entry which is preliminary data.</text>
</comment>
<feature type="compositionally biased region" description="Low complexity" evidence="5">
    <location>
        <begin position="1467"/>
        <end position="1486"/>
    </location>
</feature>
<dbReference type="Proteomes" id="UP001066276">
    <property type="component" value="Chromosome 1_2"/>
</dbReference>
<feature type="compositionally biased region" description="Basic residues" evidence="5">
    <location>
        <begin position="946"/>
        <end position="956"/>
    </location>
</feature>
<dbReference type="GO" id="GO:0051382">
    <property type="term" value="P:kinetochore assembly"/>
    <property type="evidence" value="ECO:0007669"/>
    <property type="project" value="InterPro"/>
</dbReference>
<feature type="compositionally biased region" description="Polar residues" evidence="5">
    <location>
        <begin position="1494"/>
        <end position="1507"/>
    </location>
</feature>
<dbReference type="SUPFAM" id="SSF51182">
    <property type="entry name" value="RmlC-like cupins"/>
    <property type="match status" value="1"/>
</dbReference>